<protein>
    <recommendedName>
        <fullName evidence="7">Rhodopsin domain-containing protein</fullName>
    </recommendedName>
</protein>
<feature type="domain" description="Rhodopsin" evidence="7">
    <location>
        <begin position="28"/>
        <end position="256"/>
    </location>
</feature>
<comment type="subcellular location">
    <subcellularLocation>
        <location evidence="1">Membrane</location>
        <topology evidence="1">Multi-pass membrane protein</topology>
    </subcellularLocation>
</comment>
<sequence>MVYFIDGKDCMISEWILLIAAYAFVASRIYTRLFRARQKLDWSDYLLIASALDALGLIICDTLTYQMGVMDEYETSVKLSKISFASNYFYDFGMGFPKLSMLAFYWSYFNLSAHPGMRNMLYCIIAFVVACYLTILFDDTFFCGANVSVQWSQEEGACSVFYAPEPFIINFTLNLACYLVVYAIPAILLAKGVLQGSTGITFTFALGALTIASGIVRFVCLKVGTGQENLVYPLSMVEMALSIIVVSLPGLKPLLNNMRSNRYPPAIEDHLHPKVPKTDCA</sequence>
<evidence type="ECO:0000313" key="9">
    <source>
        <dbReference type="Proteomes" id="UP000813461"/>
    </source>
</evidence>
<evidence type="ECO:0000256" key="4">
    <source>
        <dbReference type="ARBA" id="ARBA00023136"/>
    </source>
</evidence>
<gene>
    <name evidence="8" type="ORF">FB567DRAFT_592926</name>
</gene>
<dbReference type="PANTHER" id="PTHR33048">
    <property type="entry name" value="PTH11-LIKE INTEGRAL MEMBRANE PROTEIN (AFU_ORTHOLOGUE AFUA_5G11245)"/>
    <property type="match status" value="1"/>
</dbReference>
<dbReference type="InterPro" id="IPR049326">
    <property type="entry name" value="Rhodopsin_dom_fungi"/>
</dbReference>
<dbReference type="Pfam" id="PF20684">
    <property type="entry name" value="Fung_rhodopsin"/>
    <property type="match status" value="1"/>
</dbReference>
<reference evidence="8" key="1">
    <citation type="journal article" date="2021" name="Nat. Commun.">
        <title>Genetic determinants of endophytism in the Arabidopsis root mycobiome.</title>
        <authorList>
            <person name="Mesny F."/>
            <person name="Miyauchi S."/>
            <person name="Thiergart T."/>
            <person name="Pickel B."/>
            <person name="Atanasova L."/>
            <person name="Karlsson M."/>
            <person name="Huettel B."/>
            <person name="Barry K.W."/>
            <person name="Haridas S."/>
            <person name="Chen C."/>
            <person name="Bauer D."/>
            <person name="Andreopoulos W."/>
            <person name="Pangilinan J."/>
            <person name="LaButti K."/>
            <person name="Riley R."/>
            <person name="Lipzen A."/>
            <person name="Clum A."/>
            <person name="Drula E."/>
            <person name="Henrissat B."/>
            <person name="Kohler A."/>
            <person name="Grigoriev I.V."/>
            <person name="Martin F.M."/>
            <person name="Hacquard S."/>
        </authorList>
    </citation>
    <scope>NUCLEOTIDE SEQUENCE</scope>
    <source>
        <strain evidence="8">MPI-SDFR-AT-0120</strain>
    </source>
</reference>
<keyword evidence="2 6" id="KW-0812">Transmembrane</keyword>
<dbReference type="OrthoDB" id="5372266at2759"/>
<accession>A0A8K0R815</accession>
<feature type="transmembrane region" description="Helical" evidence="6">
    <location>
        <begin position="202"/>
        <end position="224"/>
    </location>
</feature>
<evidence type="ECO:0000256" key="6">
    <source>
        <dbReference type="SAM" id="Phobius"/>
    </source>
</evidence>
<evidence type="ECO:0000259" key="7">
    <source>
        <dbReference type="Pfam" id="PF20684"/>
    </source>
</evidence>
<dbReference type="PANTHER" id="PTHR33048:SF92">
    <property type="entry name" value="INTEGRAL MEMBRANE PROTEIN"/>
    <property type="match status" value="1"/>
</dbReference>
<dbReference type="Proteomes" id="UP000813461">
    <property type="component" value="Unassembled WGS sequence"/>
</dbReference>
<evidence type="ECO:0000256" key="2">
    <source>
        <dbReference type="ARBA" id="ARBA00022692"/>
    </source>
</evidence>
<name>A0A8K0R815_9PLEO</name>
<dbReference type="AlphaFoldDB" id="A0A8K0R815"/>
<feature type="transmembrane region" description="Helical" evidence="6">
    <location>
        <begin position="230"/>
        <end position="251"/>
    </location>
</feature>
<evidence type="ECO:0000256" key="5">
    <source>
        <dbReference type="ARBA" id="ARBA00038359"/>
    </source>
</evidence>
<feature type="transmembrane region" description="Helical" evidence="6">
    <location>
        <begin position="12"/>
        <end position="33"/>
    </location>
</feature>
<organism evidence="8 9">
    <name type="scientific">Paraphoma chrysanthemicola</name>
    <dbReference type="NCBI Taxonomy" id="798071"/>
    <lineage>
        <taxon>Eukaryota</taxon>
        <taxon>Fungi</taxon>
        <taxon>Dikarya</taxon>
        <taxon>Ascomycota</taxon>
        <taxon>Pezizomycotina</taxon>
        <taxon>Dothideomycetes</taxon>
        <taxon>Pleosporomycetidae</taxon>
        <taxon>Pleosporales</taxon>
        <taxon>Pleosporineae</taxon>
        <taxon>Phaeosphaeriaceae</taxon>
        <taxon>Paraphoma</taxon>
    </lineage>
</organism>
<comment type="similarity">
    <text evidence="5">Belongs to the SAT4 family.</text>
</comment>
<dbReference type="GO" id="GO:0016020">
    <property type="term" value="C:membrane"/>
    <property type="evidence" value="ECO:0007669"/>
    <property type="project" value="UniProtKB-SubCell"/>
</dbReference>
<comment type="caution">
    <text evidence="8">The sequence shown here is derived from an EMBL/GenBank/DDBJ whole genome shotgun (WGS) entry which is preliminary data.</text>
</comment>
<dbReference type="InterPro" id="IPR052337">
    <property type="entry name" value="SAT4-like"/>
</dbReference>
<dbReference type="EMBL" id="JAGMVJ010000010">
    <property type="protein sequence ID" value="KAH7087081.1"/>
    <property type="molecule type" value="Genomic_DNA"/>
</dbReference>
<feature type="transmembrane region" description="Helical" evidence="6">
    <location>
        <begin position="45"/>
        <end position="68"/>
    </location>
</feature>
<feature type="transmembrane region" description="Helical" evidence="6">
    <location>
        <begin position="167"/>
        <end position="190"/>
    </location>
</feature>
<evidence type="ECO:0000256" key="1">
    <source>
        <dbReference type="ARBA" id="ARBA00004141"/>
    </source>
</evidence>
<keyword evidence="9" id="KW-1185">Reference proteome</keyword>
<keyword evidence="3 6" id="KW-1133">Transmembrane helix</keyword>
<feature type="transmembrane region" description="Helical" evidence="6">
    <location>
        <begin position="120"/>
        <end position="137"/>
    </location>
</feature>
<keyword evidence="4 6" id="KW-0472">Membrane</keyword>
<evidence type="ECO:0000313" key="8">
    <source>
        <dbReference type="EMBL" id="KAH7087081.1"/>
    </source>
</evidence>
<evidence type="ECO:0000256" key="3">
    <source>
        <dbReference type="ARBA" id="ARBA00022989"/>
    </source>
</evidence>
<proteinExistence type="inferred from homology"/>
<feature type="transmembrane region" description="Helical" evidence="6">
    <location>
        <begin position="88"/>
        <end position="108"/>
    </location>
</feature>